<dbReference type="Gene3D" id="3.30.70.1990">
    <property type="match status" value="1"/>
</dbReference>
<protein>
    <recommendedName>
        <fullName evidence="1">Amine oxidase domain-containing protein</fullName>
    </recommendedName>
</protein>
<dbReference type="AlphaFoldDB" id="A0AA48LZ80"/>
<organism evidence="2">
    <name type="scientific">freshwater sediment metagenome</name>
    <dbReference type="NCBI Taxonomy" id="556182"/>
    <lineage>
        <taxon>unclassified sequences</taxon>
        <taxon>metagenomes</taxon>
        <taxon>ecological metagenomes</taxon>
    </lineage>
</organism>
<evidence type="ECO:0000313" key="2">
    <source>
        <dbReference type="EMBL" id="CAJ0849772.1"/>
    </source>
</evidence>
<gene>
    <name evidence="2" type="ORF">AMST5_00173</name>
</gene>
<proteinExistence type="predicted"/>
<evidence type="ECO:0000259" key="1">
    <source>
        <dbReference type="Pfam" id="PF01593"/>
    </source>
</evidence>
<dbReference type="SUPFAM" id="SSF51905">
    <property type="entry name" value="FAD/NAD(P)-binding domain"/>
    <property type="match status" value="1"/>
</dbReference>
<dbReference type="InterPro" id="IPR050464">
    <property type="entry name" value="Zeta_carotene_desat/Oxidored"/>
</dbReference>
<dbReference type="GO" id="GO:0016491">
    <property type="term" value="F:oxidoreductase activity"/>
    <property type="evidence" value="ECO:0007669"/>
    <property type="project" value="InterPro"/>
</dbReference>
<dbReference type="EMBL" id="OY288114">
    <property type="protein sequence ID" value="CAJ0849772.1"/>
    <property type="molecule type" value="Genomic_DNA"/>
</dbReference>
<dbReference type="PANTHER" id="PTHR42923:SF17">
    <property type="entry name" value="AMINE OXIDASE DOMAIN-CONTAINING PROTEIN"/>
    <property type="match status" value="1"/>
</dbReference>
<reference evidence="2" key="1">
    <citation type="submission" date="2023-07" db="EMBL/GenBank/DDBJ databases">
        <authorList>
            <person name="Pelsma A.J. K."/>
        </authorList>
    </citation>
    <scope>NUCLEOTIDE SEQUENCE</scope>
</reference>
<dbReference type="InterPro" id="IPR002937">
    <property type="entry name" value="Amino_oxidase"/>
</dbReference>
<accession>A0AA48LZ80</accession>
<dbReference type="Pfam" id="PF01593">
    <property type="entry name" value="Amino_oxidase"/>
    <property type="match status" value="1"/>
</dbReference>
<dbReference type="Gene3D" id="3.50.50.60">
    <property type="entry name" value="FAD/NAD(P)-binding domain"/>
    <property type="match status" value="1"/>
</dbReference>
<feature type="domain" description="Amine oxidase" evidence="1">
    <location>
        <begin position="14"/>
        <end position="288"/>
    </location>
</feature>
<dbReference type="FunFam" id="1.10.405.20:FF:000001">
    <property type="entry name" value="Amine oxidase"/>
    <property type="match status" value="1"/>
</dbReference>
<dbReference type="Gene3D" id="1.10.405.20">
    <property type="match status" value="1"/>
</dbReference>
<name>A0AA48LZ80_9ZZZZ</name>
<sequence length="440" mass="48678">MNARSKIAVLGTGVAGLSAAWLLSRAHDVTVIEQERRPGGHSNTVDVPGPDGDIAVDTGFIVYNEPAYPNLTALFDHLGVATTPTEMSFSVSLADGALEYGGADLFTVFAQKSNLFSRRFWSMLLDIRRFYAEAPAHLARMEGMTLGDYLDANAYGTAFRDDHLYPMAAAIWSIPARQAAHYPAQAFTRFCENHGLLKIAGRPVWRTVQGGSREYVKKLLAPVADRLLLNAPVTRVTRDDSGVTVEWPGGAQRFDQVVIAAHADQALAMLADPTEDEKRLLSRFSYGRNETILHGDPRLMPNRRAVWSAWNYLSQGPDAELCVTYWMNRLQPLPPQTPLFVTLNAPVAPREELVHRRFVYEHPIFDLAAIDAQRDLWSLQGRRRTWFCGAYFGAGFHEDGLQAGLAVAEQLGGVRRPWRVENESGRIHVGAIPAAAEVEG</sequence>
<dbReference type="InterPro" id="IPR036188">
    <property type="entry name" value="FAD/NAD-bd_sf"/>
</dbReference>
<dbReference type="PANTHER" id="PTHR42923">
    <property type="entry name" value="PROTOPORPHYRINOGEN OXIDASE"/>
    <property type="match status" value="1"/>
</dbReference>